<organism evidence="2 3">
    <name type="scientific">Methanocalculus chunghsingensis</name>
    <dbReference type="NCBI Taxonomy" id="156457"/>
    <lineage>
        <taxon>Archaea</taxon>
        <taxon>Methanobacteriati</taxon>
        <taxon>Methanobacteriota</taxon>
        <taxon>Stenosarchaea group</taxon>
        <taxon>Methanomicrobia</taxon>
        <taxon>Methanomicrobiales</taxon>
        <taxon>Methanocalculaceae</taxon>
        <taxon>Methanocalculus</taxon>
    </lineage>
</organism>
<keyword evidence="3" id="KW-1185">Reference proteome</keyword>
<dbReference type="InterPro" id="IPR025587">
    <property type="entry name" value="DUF4351"/>
</dbReference>
<evidence type="ECO:0000313" key="3">
    <source>
        <dbReference type="Proteomes" id="UP000730161"/>
    </source>
</evidence>
<name>A0A8J7W4K1_9EURY</name>
<reference evidence="2" key="1">
    <citation type="submission" date="2014-12" db="EMBL/GenBank/DDBJ databases">
        <authorList>
            <person name="Huang H.-H."/>
            <person name="Chen S.-C."/>
            <person name="Lai M.-C."/>
        </authorList>
    </citation>
    <scope>NUCLEOTIDE SEQUENCE</scope>
    <source>
        <strain evidence="2">K1F9705b</strain>
    </source>
</reference>
<feature type="domain" description="DUF4351" evidence="1">
    <location>
        <begin position="228"/>
        <end position="285"/>
    </location>
</feature>
<dbReference type="OrthoDB" id="119706at2157"/>
<evidence type="ECO:0000313" key="2">
    <source>
        <dbReference type="EMBL" id="MBR1368149.1"/>
    </source>
</evidence>
<comment type="caution">
    <text evidence="2">The sequence shown here is derived from an EMBL/GenBank/DDBJ whole genome shotgun (WGS) entry which is preliminary data.</text>
</comment>
<accession>A0A8J7W4K1</accession>
<dbReference type="EMBL" id="JWHL01000001">
    <property type="protein sequence ID" value="MBR1368149.1"/>
    <property type="molecule type" value="Genomic_DNA"/>
</dbReference>
<proteinExistence type="predicted"/>
<dbReference type="Proteomes" id="UP000730161">
    <property type="component" value="Unassembled WGS sequence"/>
</dbReference>
<protein>
    <recommendedName>
        <fullName evidence="1">DUF4351 domain-containing protein</fullName>
    </recommendedName>
</protein>
<sequence>MQQINHQNYDLVFKEAFSLFENRSLDFLGVDLPRITGFMETEIPEVETHDDMMDLTFRLEDNTILHLEEETHLSRDDLVRFAHYDLRLYNRYKTMIHTIVLTPFTGSKGVQSINTGSLQYTVTQLILGNRDGDALIEKIQSALKRGEEINELELIFLPLMRSSLSVDALLRKTIELAKEIPETTVSQKICVLSLVISNRIVDEETLEELWEELQMLKVIKFAEKKGREKGREEGQIKVIKQLLTRKFGPLPQTLSQAIDTLDSSTLDILTADILDIERIEDLKQYIPKW</sequence>
<dbReference type="Pfam" id="PF14261">
    <property type="entry name" value="DUF4351"/>
    <property type="match status" value="1"/>
</dbReference>
<dbReference type="RefSeq" id="WP_211529747.1">
    <property type="nucleotide sequence ID" value="NZ_JWHL01000001.1"/>
</dbReference>
<dbReference type="AlphaFoldDB" id="A0A8J7W4K1"/>
<evidence type="ECO:0000259" key="1">
    <source>
        <dbReference type="Pfam" id="PF14261"/>
    </source>
</evidence>
<gene>
    <name evidence="2" type="ORF">RJ53_01035</name>
</gene>